<dbReference type="InterPro" id="IPR016163">
    <property type="entry name" value="Ald_DH_C"/>
</dbReference>
<sequence>MTTLINGDMLIGQTAVHGTATPFHAINPASGATIEPSFGTGTLADVQQACALAEQAFDVYRDTSLEERAAFLEQIAQNIVDIGPALIERAMQESGLPQARLEGERGRTVGQLRLFAKVIRDGNWLATALDSALPDRAPPRPDLRLRKIALGPVVVFGASNFPLAFSVAGGDTASALAAGCPVIVKAHGAHPGTSELVAKAVQAAVASCKLPEGVFSMLHGDGRTIGQALVTHPAIKAVGFTGSRQGGLALVRSAAQRDEPIPVYAEMSSINPMFLLPDAMAQGAAKIGSGFIDSLTMGAGQFCTNPGLVIAIDGTDLDTFCDAAVTALQGKAASTMLTPGIHAAFNDGVSRLAGASGVALLARGQTGASASAGQAGLFVTDAATFLENPALEEEIFGASSLVIKCRDIAQFKEIAEYLDGQLTATLFLTENDKTAAQALLPTLERKVGRILVNNYPTGVEVSHAMVHGGPFPATSDSRGTSVGASAIERFLRPVSYQDLPAWLLPTALQDNNPLNLWRLRDGALMQA</sequence>
<dbReference type="Gene3D" id="3.40.309.10">
    <property type="entry name" value="Aldehyde Dehydrogenase, Chain A, domain 2"/>
    <property type="match status" value="1"/>
</dbReference>
<comment type="caution">
    <text evidence="3">The sequence shown here is derived from an EMBL/GenBank/DDBJ whole genome shotgun (WGS) entry which is preliminary data.</text>
</comment>
<proteinExistence type="predicted"/>
<evidence type="ECO:0000256" key="1">
    <source>
        <dbReference type="ARBA" id="ARBA00023002"/>
    </source>
</evidence>
<keyword evidence="1 3" id="KW-0560">Oxidoreductase</keyword>
<keyword evidence="4" id="KW-1185">Reference proteome</keyword>
<dbReference type="InterPro" id="IPR015590">
    <property type="entry name" value="Aldehyde_DH_dom"/>
</dbReference>
<evidence type="ECO:0000259" key="2">
    <source>
        <dbReference type="Pfam" id="PF00171"/>
    </source>
</evidence>
<reference evidence="3 4" key="1">
    <citation type="submission" date="2020-08" db="EMBL/GenBank/DDBJ databases">
        <title>Genomic Encyclopedia of Type Strains, Phase IV (KMG-IV): sequencing the most valuable type-strain genomes for metagenomic binning, comparative biology and taxonomic classification.</title>
        <authorList>
            <person name="Goeker M."/>
        </authorList>
    </citation>
    <scope>NUCLEOTIDE SEQUENCE [LARGE SCALE GENOMIC DNA]</scope>
    <source>
        <strain evidence="3 4">DSM 23240</strain>
    </source>
</reference>
<dbReference type="Proteomes" id="UP000571084">
    <property type="component" value="Unassembled WGS sequence"/>
</dbReference>
<dbReference type="Gene3D" id="3.40.605.10">
    <property type="entry name" value="Aldehyde Dehydrogenase, Chain A, domain 1"/>
    <property type="match status" value="1"/>
</dbReference>
<evidence type="ECO:0000313" key="3">
    <source>
        <dbReference type="EMBL" id="MBB5201019.1"/>
    </source>
</evidence>
<dbReference type="InterPro" id="IPR044151">
    <property type="entry name" value="ALDH_KGSADH"/>
</dbReference>
<dbReference type="InterPro" id="IPR016161">
    <property type="entry name" value="Ald_DH/histidinol_DH"/>
</dbReference>
<dbReference type="PANTHER" id="PTHR43353:SF3">
    <property type="entry name" value="ALDEHYDE DEHYDROGENASE-RELATED"/>
    <property type="match status" value="1"/>
</dbReference>
<organism evidence="3 4">
    <name type="scientific">Glaciimonas immobilis</name>
    <dbReference type="NCBI Taxonomy" id="728004"/>
    <lineage>
        <taxon>Bacteria</taxon>
        <taxon>Pseudomonadati</taxon>
        <taxon>Pseudomonadota</taxon>
        <taxon>Betaproteobacteria</taxon>
        <taxon>Burkholderiales</taxon>
        <taxon>Oxalobacteraceae</taxon>
        <taxon>Glaciimonas</taxon>
    </lineage>
</organism>
<dbReference type="AlphaFoldDB" id="A0A840RX79"/>
<dbReference type="SUPFAM" id="SSF53720">
    <property type="entry name" value="ALDH-like"/>
    <property type="match status" value="1"/>
</dbReference>
<name>A0A840RX79_9BURK</name>
<feature type="domain" description="Aldehyde dehydrogenase" evidence="2">
    <location>
        <begin position="21"/>
        <end position="469"/>
    </location>
</feature>
<accession>A0A840RX79</accession>
<dbReference type="EC" id="1.2.1.4" evidence="3"/>
<dbReference type="EMBL" id="JACHHQ010000006">
    <property type="protein sequence ID" value="MBB5201019.1"/>
    <property type="molecule type" value="Genomic_DNA"/>
</dbReference>
<dbReference type="InterPro" id="IPR016162">
    <property type="entry name" value="Ald_DH_N"/>
</dbReference>
<protein>
    <submittedName>
        <fullName evidence="3">NADP-dependent aldehyde dehydrogenase</fullName>
        <ecNumber evidence="3">1.2.1.4</ecNumber>
    </submittedName>
</protein>
<dbReference type="GO" id="GO:0033721">
    <property type="term" value="F:aldehyde dehydrogenase (NADP+) activity"/>
    <property type="evidence" value="ECO:0007669"/>
    <property type="project" value="UniProtKB-EC"/>
</dbReference>
<dbReference type="CDD" id="cd07129">
    <property type="entry name" value="ALDH_KGSADH"/>
    <property type="match status" value="1"/>
</dbReference>
<dbReference type="InterPro" id="IPR050740">
    <property type="entry name" value="Aldehyde_DH_Superfamily"/>
</dbReference>
<dbReference type="PANTHER" id="PTHR43353">
    <property type="entry name" value="SUCCINATE-SEMIALDEHYDE DEHYDROGENASE, MITOCHONDRIAL"/>
    <property type="match status" value="1"/>
</dbReference>
<evidence type="ECO:0000313" key="4">
    <source>
        <dbReference type="Proteomes" id="UP000571084"/>
    </source>
</evidence>
<gene>
    <name evidence="3" type="ORF">HNR39_002868</name>
</gene>
<dbReference type="Pfam" id="PF00171">
    <property type="entry name" value="Aldedh"/>
    <property type="match status" value="1"/>
</dbReference>